<feature type="binding site" evidence="4">
    <location>
        <position position="212"/>
    </location>
    <ligand>
        <name>[4Fe-4S] cluster</name>
        <dbReference type="ChEBI" id="CHEBI:49883"/>
    </ligand>
</feature>
<keyword evidence="4" id="KW-0408">Iron</keyword>
<dbReference type="GO" id="GO:0046872">
    <property type="term" value="F:metal ion binding"/>
    <property type="evidence" value="ECO:0007669"/>
    <property type="project" value="UniProtKB-KW"/>
</dbReference>
<comment type="catalytic activity">
    <reaction evidence="4">
        <text>[thioredoxin]-disulfide + sulfite + AMP + 2 H(+) = adenosine 5'-phosphosulfate + [thioredoxin]-dithiol</text>
        <dbReference type="Rhea" id="RHEA:21976"/>
        <dbReference type="Rhea" id="RHEA-COMP:10698"/>
        <dbReference type="Rhea" id="RHEA-COMP:10700"/>
        <dbReference type="ChEBI" id="CHEBI:15378"/>
        <dbReference type="ChEBI" id="CHEBI:17359"/>
        <dbReference type="ChEBI" id="CHEBI:29950"/>
        <dbReference type="ChEBI" id="CHEBI:50058"/>
        <dbReference type="ChEBI" id="CHEBI:58243"/>
        <dbReference type="ChEBI" id="CHEBI:456215"/>
        <dbReference type="EC" id="1.8.4.10"/>
    </reaction>
</comment>
<comment type="similarity">
    <text evidence="1 4">Belongs to the PAPS reductase family. CysH subfamily.</text>
</comment>
<evidence type="ECO:0000259" key="5">
    <source>
        <dbReference type="Pfam" id="PF01507"/>
    </source>
</evidence>
<dbReference type="Pfam" id="PF01507">
    <property type="entry name" value="PAPS_reduct"/>
    <property type="match status" value="1"/>
</dbReference>
<dbReference type="NCBIfam" id="TIGR00434">
    <property type="entry name" value="cysH"/>
    <property type="match status" value="1"/>
</dbReference>
<dbReference type="EC" id="1.8.4.10" evidence="4"/>
<organism evidence="6 7">
    <name type="scientific">Tritonibacter litoralis</name>
    <dbReference type="NCBI Taxonomy" id="2662264"/>
    <lineage>
        <taxon>Bacteria</taxon>
        <taxon>Pseudomonadati</taxon>
        <taxon>Pseudomonadota</taxon>
        <taxon>Alphaproteobacteria</taxon>
        <taxon>Rhodobacterales</taxon>
        <taxon>Paracoccaceae</taxon>
        <taxon>Tritonibacter</taxon>
    </lineage>
</organism>
<dbReference type="GO" id="GO:0051539">
    <property type="term" value="F:4 iron, 4 sulfur cluster binding"/>
    <property type="evidence" value="ECO:0007669"/>
    <property type="project" value="UniProtKB-UniRule"/>
</dbReference>
<comment type="function">
    <text evidence="4">Catalyzes the formation of sulfite from adenosine 5'-phosphosulfate (APS) using thioredoxin as an electron donor.</text>
</comment>
<dbReference type="InterPro" id="IPR002500">
    <property type="entry name" value="PAPS_reduct_dom"/>
</dbReference>
<dbReference type="HAMAP" id="MF_00063">
    <property type="entry name" value="CysH"/>
    <property type="match status" value="1"/>
</dbReference>
<dbReference type="InterPro" id="IPR014729">
    <property type="entry name" value="Rossmann-like_a/b/a_fold"/>
</dbReference>
<name>A0A843Y8B9_9RHOB</name>
<keyword evidence="4" id="KW-0479">Metal-binding</keyword>
<feature type="active site" description="Nucleophile; cysteine thiosulfonate intermediate" evidence="4">
    <location>
        <position position="238"/>
    </location>
</feature>
<sequence>MFTSTDHIQPKALTDADRALADKVEALNTRFRHHSATSVMQGALQEAGNIALVSSFGAESVVLLHMAAVIDPNTPVLFVDTELLFTETLVYQQEVSERLGLRNVRVIKAEDIAEKDPYGALRFSDKDACCALRKTLPLQKALDGYDGWITGRKRFQAGSRAALDFFEVEQGTGRMKINPLAHWAPEDVRAYMDENRLPRHPLVAKGYPSIGCAPCTTPVKDGEDPRAGRWRGDNKEECGIHVVDGKFVRTGA</sequence>
<evidence type="ECO:0000313" key="7">
    <source>
        <dbReference type="Proteomes" id="UP000444174"/>
    </source>
</evidence>
<dbReference type="Proteomes" id="UP000444174">
    <property type="component" value="Unassembled WGS sequence"/>
</dbReference>
<reference evidence="6 7" key="1">
    <citation type="submission" date="2019-10" db="EMBL/GenBank/DDBJ databases">
        <title>Epibacterium sp. nov., isolated from seawater.</title>
        <authorList>
            <person name="Zhang X."/>
            <person name="Li N."/>
        </authorList>
    </citation>
    <scope>NUCLEOTIDE SEQUENCE [LARGE SCALE GENOMIC DNA]</scope>
    <source>
        <strain evidence="6 7">SM1979</strain>
    </source>
</reference>
<dbReference type="PANTHER" id="PTHR46509">
    <property type="entry name" value="PHOSPHOADENOSINE PHOSPHOSULFATE REDUCTASE"/>
    <property type="match status" value="1"/>
</dbReference>
<feature type="binding site" evidence="4">
    <location>
        <position position="215"/>
    </location>
    <ligand>
        <name>[4Fe-4S] cluster</name>
        <dbReference type="ChEBI" id="CHEBI:49883"/>
    </ligand>
</feature>
<dbReference type="EMBL" id="WIBF01000001">
    <property type="protein sequence ID" value="MQQ07450.1"/>
    <property type="molecule type" value="Genomic_DNA"/>
</dbReference>
<keyword evidence="2 4" id="KW-0560">Oxidoreductase</keyword>
<dbReference type="SUPFAM" id="SSF52402">
    <property type="entry name" value="Adenine nucleotide alpha hydrolases-like"/>
    <property type="match status" value="1"/>
</dbReference>
<keyword evidence="4" id="KW-0411">Iron-sulfur</keyword>
<feature type="binding site" evidence="4">
    <location>
        <position position="130"/>
    </location>
    <ligand>
        <name>[4Fe-4S] cluster</name>
        <dbReference type="ChEBI" id="CHEBI:49883"/>
    </ligand>
</feature>
<proteinExistence type="inferred from homology"/>
<comment type="caution">
    <text evidence="6">The sequence shown here is derived from an EMBL/GenBank/DDBJ whole genome shotgun (WGS) entry which is preliminary data.</text>
</comment>
<evidence type="ECO:0000313" key="6">
    <source>
        <dbReference type="EMBL" id="MQQ07450.1"/>
    </source>
</evidence>
<dbReference type="AlphaFoldDB" id="A0A843Y8B9"/>
<dbReference type="GO" id="GO:0070814">
    <property type="term" value="P:hydrogen sulfide biosynthetic process"/>
    <property type="evidence" value="ECO:0007669"/>
    <property type="project" value="UniProtKB-UniRule"/>
</dbReference>
<dbReference type="GO" id="GO:0043866">
    <property type="term" value="F:adenylyl-sulfate reductase (thioredoxin) activity"/>
    <property type="evidence" value="ECO:0007669"/>
    <property type="project" value="UniProtKB-EC"/>
</dbReference>
<dbReference type="PANTHER" id="PTHR46509:SF1">
    <property type="entry name" value="PHOSPHOADENOSINE PHOSPHOSULFATE REDUCTASE"/>
    <property type="match status" value="1"/>
</dbReference>
<dbReference type="GO" id="GO:0019379">
    <property type="term" value="P:sulfate assimilation, phosphoadenylyl sulfate reduction by phosphoadenylyl-sulfate reductase (thioredoxin)"/>
    <property type="evidence" value="ECO:0007669"/>
    <property type="project" value="UniProtKB-UniRule"/>
</dbReference>
<feature type="domain" description="Phosphoadenosine phosphosulphate reductase" evidence="5">
    <location>
        <begin position="50"/>
        <end position="218"/>
    </location>
</feature>
<feature type="binding site" evidence="4">
    <location>
        <position position="129"/>
    </location>
    <ligand>
        <name>[4Fe-4S] cluster</name>
        <dbReference type="ChEBI" id="CHEBI:49883"/>
    </ligand>
</feature>
<dbReference type="PIRSF" id="PIRSF000857">
    <property type="entry name" value="PAPS_reductase"/>
    <property type="match status" value="1"/>
</dbReference>
<dbReference type="NCBIfam" id="NF002537">
    <property type="entry name" value="PRK02090.1"/>
    <property type="match status" value="1"/>
</dbReference>
<evidence type="ECO:0000256" key="1">
    <source>
        <dbReference type="ARBA" id="ARBA00009732"/>
    </source>
</evidence>
<accession>A0A843Y8B9</accession>
<dbReference type="CDD" id="cd23945">
    <property type="entry name" value="PAPS_reductase"/>
    <property type="match status" value="1"/>
</dbReference>
<comment type="subcellular location">
    <subcellularLocation>
        <location evidence="4">Cytoplasm</location>
    </subcellularLocation>
</comment>
<protein>
    <recommendedName>
        <fullName evidence="4">Adenosine 5'-phosphosulfate reductase</fullName>
        <shortName evidence="4">APS reductase</shortName>
        <ecNumber evidence="4">1.8.4.10</ecNumber>
    </recommendedName>
    <alternativeName>
        <fullName evidence="4">5'-adenylylsulfate reductase</fullName>
    </alternativeName>
    <alternativeName>
        <fullName evidence="4">Thioredoxin-dependent 5'-adenylylsulfate reductase</fullName>
    </alternativeName>
</protein>
<evidence type="ECO:0000256" key="4">
    <source>
        <dbReference type="HAMAP-Rule" id="MF_00063"/>
    </source>
</evidence>
<comment type="pathway">
    <text evidence="3 4">Sulfur metabolism; hydrogen sulfide biosynthesis; sulfite from sulfate.</text>
</comment>
<comment type="cofactor">
    <cofactor evidence="4">
        <name>[4Fe-4S] cluster</name>
        <dbReference type="ChEBI" id="CHEBI:49883"/>
    </cofactor>
    <text evidence="4">Binds 1 [4Fe-4S] cluster per subunit.</text>
</comment>
<keyword evidence="7" id="KW-1185">Reference proteome</keyword>
<evidence type="ECO:0000256" key="2">
    <source>
        <dbReference type="ARBA" id="ARBA00023002"/>
    </source>
</evidence>
<dbReference type="Gene3D" id="3.40.50.620">
    <property type="entry name" value="HUPs"/>
    <property type="match status" value="1"/>
</dbReference>
<dbReference type="RefSeq" id="WP_153214332.1">
    <property type="nucleotide sequence ID" value="NZ_WIBF01000001.1"/>
</dbReference>
<dbReference type="GO" id="GO:0004604">
    <property type="term" value="F:phosphoadenylyl-sulfate reductase (thioredoxin) activity"/>
    <property type="evidence" value="ECO:0007669"/>
    <property type="project" value="UniProtKB-UniRule"/>
</dbReference>
<gene>
    <name evidence="4" type="primary">cysH</name>
    <name evidence="6" type="ORF">GFB49_03205</name>
</gene>
<dbReference type="InterPro" id="IPR004511">
    <property type="entry name" value="PAPS/APS_Rdtase"/>
</dbReference>
<evidence type="ECO:0000256" key="3">
    <source>
        <dbReference type="ARBA" id="ARBA00024327"/>
    </source>
</evidence>
<keyword evidence="4" id="KW-0963">Cytoplasm</keyword>
<dbReference type="GO" id="GO:0005737">
    <property type="term" value="C:cytoplasm"/>
    <property type="evidence" value="ECO:0007669"/>
    <property type="project" value="UniProtKB-SubCell"/>
</dbReference>